<feature type="compositionally biased region" description="Basic and acidic residues" evidence="1">
    <location>
        <begin position="1"/>
        <end position="10"/>
    </location>
</feature>
<keyword evidence="3" id="KW-0132">Cell division</keyword>
<evidence type="ECO:0000256" key="2">
    <source>
        <dbReference type="SAM" id="Phobius"/>
    </source>
</evidence>
<evidence type="ECO:0000256" key="1">
    <source>
        <dbReference type="SAM" id="MobiDB-lite"/>
    </source>
</evidence>
<feature type="transmembrane region" description="Helical" evidence="2">
    <location>
        <begin position="73"/>
        <end position="91"/>
    </location>
</feature>
<comment type="caution">
    <text evidence="3">The sequence shown here is derived from an EMBL/GenBank/DDBJ whole genome shotgun (WGS) entry which is preliminary data.</text>
</comment>
<dbReference type="InterPro" id="IPR007060">
    <property type="entry name" value="FtsL/DivIC"/>
</dbReference>
<name>A0A840ND75_9PSEU</name>
<dbReference type="RefSeq" id="WP_184476708.1">
    <property type="nucleotide sequence ID" value="NZ_JACHIV010000001.1"/>
</dbReference>
<keyword evidence="3" id="KW-0131">Cell cycle</keyword>
<dbReference type="EMBL" id="JACHIV010000001">
    <property type="protein sequence ID" value="MBB5067289.1"/>
    <property type="molecule type" value="Genomic_DNA"/>
</dbReference>
<dbReference type="AlphaFoldDB" id="A0A840ND75"/>
<gene>
    <name evidence="3" type="ORF">BJ969_000377</name>
</gene>
<feature type="region of interest" description="Disordered" evidence="1">
    <location>
        <begin position="147"/>
        <end position="172"/>
    </location>
</feature>
<keyword evidence="2" id="KW-0812">Transmembrane</keyword>
<reference evidence="3 4" key="1">
    <citation type="submission" date="2020-08" db="EMBL/GenBank/DDBJ databases">
        <title>Sequencing the genomes of 1000 actinobacteria strains.</title>
        <authorList>
            <person name="Klenk H.-P."/>
        </authorList>
    </citation>
    <scope>NUCLEOTIDE SEQUENCE [LARGE SCALE GENOMIC DNA]</scope>
    <source>
        <strain evidence="3 4">DSM 45582</strain>
    </source>
</reference>
<keyword evidence="2" id="KW-1133">Transmembrane helix</keyword>
<proteinExistence type="predicted"/>
<evidence type="ECO:0000313" key="4">
    <source>
        <dbReference type="Proteomes" id="UP000580474"/>
    </source>
</evidence>
<dbReference type="Pfam" id="PF04977">
    <property type="entry name" value="DivIC"/>
    <property type="match status" value="1"/>
</dbReference>
<protein>
    <submittedName>
        <fullName evidence="3">Cell division protein FtsB</fullName>
    </submittedName>
</protein>
<keyword evidence="2" id="KW-0472">Membrane</keyword>
<feature type="region of interest" description="Disordered" evidence="1">
    <location>
        <begin position="1"/>
        <end position="64"/>
    </location>
</feature>
<dbReference type="GO" id="GO:0051301">
    <property type="term" value="P:cell division"/>
    <property type="evidence" value="ECO:0007669"/>
    <property type="project" value="UniProtKB-KW"/>
</dbReference>
<evidence type="ECO:0000313" key="3">
    <source>
        <dbReference type="EMBL" id="MBB5067289.1"/>
    </source>
</evidence>
<keyword evidence="4" id="KW-1185">Reference proteome</keyword>
<organism evidence="3 4">
    <name type="scientific">Saccharopolyspora gloriosae</name>
    <dbReference type="NCBI Taxonomy" id="455344"/>
    <lineage>
        <taxon>Bacteria</taxon>
        <taxon>Bacillati</taxon>
        <taxon>Actinomycetota</taxon>
        <taxon>Actinomycetes</taxon>
        <taxon>Pseudonocardiales</taxon>
        <taxon>Pseudonocardiaceae</taxon>
        <taxon>Saccharopolyspora</taxon>
    </lineage>
</organism>
<sequence>MPSGRSSDRQQRRRAGTASSTRGNGAKRRSDAQTPAKRSGTRPGTQAGSRPRPKNKSRSETAGAFKLSSTRRAALLALLLCAMALSVSVPLRTYLSQRGELAAQEQHRAELTQQVRELEMRKEQLSDPERVEAEARSRLGYVRPGETPYIVELPGRPTAPPATPAPEDDGAWYSDLWKSLTGN</sequence>
<accession>A0A840ND75</accession>
<dbReference type="Proteomes" id="UP000580474">
    <property type="component" value="Unassembled WGS sequence"/>
</dbReference>